<keyword evidence="3" id="KW-1185">Reference proteome</keyword>
<reference evidence="2" key="1">
    <citation type="submission" date="2018-01" db="EMBL/GenBank/DDBJ databases">
        <authorList>
            <person name="Mao J.F."/>
        </authorList>
    </citation>
    <scope>NUCLEOTIDE SEQUENCE</scope>
    <source>
        <strain evidence="2">Huo1</strain>
        <tissue evidence="2">Leaf</tissue>
    </source>
</reference>
<name>A0A8X8ZTT7_SALSN</name>
<protein>
    <submittedName>
        <fullName evidence="2">Uncharacterized protein</fullName>
    </submittedName>
</protein>
<dbReference type="PANTHER" id="PTHR45844:SF3">
    <property type="entry name" value="BHLH DOMAIN-CONTAINING PROTEIN"/>
    <property type="match status" value="1"/>
</dbReference>
<dbReference type="GO" id="GO:0003677">
    <property type="term" value="F:DNA binding"/>
    <property type="evidence" value="ECO:0007669"/>
    <property type="project" value="UniProtKB-KW"/>
</dbReference>
<gene>
    <name evidence="2" type="ORF">SASPL_124303</name>
</gene>
<evidence type="ECO:0000256" key="1">
    <source>
        <dbReference type="ARBA" id="ARBA00023125"/>
    </source>
</evidence>
<dbReference type="GO" id="GO:0003700">
    <property type="term" value="F:DNA-binding transcription factor activity"/>
    <property type="evidence" value="ECO:0007669"/>
    <property type="project" value="InterPro"/>
</dbReference>
<dbReference type="EMBL" id="PNBA02000008">
    <property type="protein sequence ID" value="KAG6416862.1"/>
    <property type="molecule type" value="Genomic_DNA"/>
</dbReference>
<comment type="caution">
    <text evidence="2">The sequence shown here is derived from an EMBL/GenBank/DDBJ whole genome shotgun (WGS) entry which is preliminary data.</text>
</comment>
<dbReference type="AlphaFoldDB" id="A0A8X8ZTT7"/>
<sequence>MDKAGLLGEVINQVKLLRQRAAEATKGAAVPSDIGEVRVEEEEDPNDNASTSIRASLCCDFEYKLLRDLREAVGALPLKSVRAEISTLGTRMVNVFVITGLKGQVHPLVDLILQVLRSVLDKLYASDEFSSRNSPSKRRRVSSFFASSSLSLGLLR</sequence>
<dbReference type="InterPro" id="IPR045847">
    <property type="entry name" value="AIG1-like"/>
</dbReference>
<reference evidence="2" key="2">
    <citation type="submission" date="2020-08" db="EMBL/GenBank/DDBJ databases">
        <title>Plant Genome Project.</title>
        <authorList>
            <person name="Zhang R.-G."/>
        </authorList>
    </citation>
    <scope>NUCLEOTIDE SEQUENCE</scope>
    <source>
        <strain evidence="2">Huo1</strain>
        <tissue evidence="2">Leaf</tissue>
    </source>
</reference>
<evidence type="ECO:0000313" key="3">
    <source>
        <dbReference type="Proteomes" id="UP000298416"/>
    </source>
</evidence>
<organism evidence="2">
    <name type="scientific">Salvia splendens</name>
    <name type="common">Scarlet sage</name>
    <dbReference type="NCBI Taxonomy" id="180675"/>
    <lineage>
        <taxon>Eukaryota</taxon>
        <taxon>Viridiplantae</taxon>
        <taxon>Streptophyta</taxon>
        <taxon>Embryophyta</taxon>
        <taxon>Tracheophyta</taxon>
        <taxon>Spermatophyta</taxon>
        <taxon>Magnoliopsida</taxon>
        <taxon>eudicotyledons</taxon>
        <taxon>Gunneridae</taxon>
        <taxon>Pentapetalae</taxon>
        <taxon>asterids</taxon>
        <taxon>lamiids</taxon>
        <taxon>Lamiales</taxon>
        <taxon>Lamiaceae</taxon>
        <taxon>Nepetoideae</taxon>
        <taxon>Mentheae</taxon>
        <taxon>Salviinae</taxon>
        <taxon>Salvia</taxon>
        <taxon>Salvia subgen. Calosphace</taxon>
        <taxon>core Calosphace</taxon>
    </lineage>
</organism>
<accession>A0A8X8ZTT7</accession>
<dbReference type="Proteomes" id="UP000298416">
    <property type="component" value="Unassembled WGS sequence"/>
</dbReference>
<proteinExistence type="predicted"/>
<keyword evidence="1" id="KW-0238">DNA-binding</keyword>
<dbReference type="PANTHER" id="PTHR45844">
    <property type="entry name" value="TRANSCRIPTION FACTOR BHLH30"/>
    <property type="match status" value="1"/>
</dbReference>
<evidence type="ECO:0000313" key="2">
    <source>
        <dbReference type="EMBL" id="KAG6416862.1"/>
    </source>
</evidence>